<gene>
    <name evidence="2" type="ORF">LCGC14_2130530</name>
</gene>
<name>A0A0F9ENR8_9ZZZZ</name>
<feature type="transmembrane region" description="Helical" evidence="1">
    <location>
        <begin position="27"/>
        <end position="45"/>
    </location>
</feature>
<protein>
    <submittedName>
        <fullName evidence="2">Uncharacterized protein</fullName>
    </submittedName>
</protein>
<keyword evidence="1" id="KW-0472">Membrane</keyword>
<dbReference type="AlphaFoldDB" id="A0A0F9ENR8"/>
<keyword evidence="1" id="KW-1133">Transmembrane helix</keyword>
<feature type="transmembrane region" description="Helical" evidence="1">
    <location>
        <begin position="5"/>
        <end position="21"/>
    </location>
</feature>
<comment type="caution">
    <text evidence="2">The sequence shown here is derived from an EMBL/GenBank/DDBJ whole genome shotgun (WGS) entry which is preliminary data.</text>
</comment>
<proteinExistence type="predicted"/>
<evidence type="ECO:0000313" key="2">
    <source>
        <dbReference type="EMBL" id="KKL67886.1"/>
    </source>
</evidence>
<reference evidence="2" key="1">
    <citation type="journal article" date="2015" name="Nature">
        <title>Complex archaea that bridge the gap between prokaryotes and eukaryotes.</title>
        <authorList>
            <person name="Spang A."/>
            <person name="Saw J.H."/>
            <person name="Jorgensen S.L."/>
            <person name="Zaremba-Niedzwiedzka K."/>
            <person name="Martijn J."/>
            <person name="Lind A.E."/>
            <person name="van Eijk R."/>
            <person name="Schleper C."/>
            <person name="Guy L."/>
            <person name="Ettema T.J."/>
        </authorList>
    </citation>
    <scope>NUCLEOTIDE SEQUENCE</scope>
</reference>
<evidence type="ECO:0000256" key="1">
    <source>
        <dbReference type="SAM" id="Phobius"/>
    </source>
</evidence>
<keyword evidence="1" id="KW-0812">Transmembrane</keyword>
<dbReference type="EMBL" id="LAZR01026715">
    <property type="protein sequence ID" value="KKL67886.1"/>
    <property type="molecule type" value="Genomic_DNA"/>
</dbReference>
<organism evidence="2">
    <name type="scientific">marine sediment metagenome</name>
    <dbReference type="NCBI Taxonomy" id="412755"/>
    <lineage>
        <taxon>unclassified sequences</taxon>
        <taxon>metagenomes</taxon>
        <taxon>ecological metagenomes</taxon>
    </lineage>
</organism>
<sequence length="49" mass="5203">MIKYVVGLCVGIVICVAVLVYPGYQPIPALLAGILVGFCGVRIVIERGR</sequence>
<accession>A0A0F9ENR8</accession>